<dbReference type="InterPro" id="IPR007372">
    <property type="entry name" value="Lipid/polyisoprenoid-bd_YceI"/>
</dbReference>
<dbReference type="EMBL" id="BAABJK010000011">
    <property type="protein sequence ID" value="GAA4976923.1"/>
    <property type="molecule type" value="Genomic_DNA"/>
</dbReference>
<name>A0ABP9HSG6_9FLAO</name>
<feature type="domain" description="Lipid/polyisoprenoid-binding YceI-like" evidence="2">
    <location>
        <begin position="47"/>
        <end position="216"/>
    </location>
</feature>
<proteinExistence type="predicted"/>
<protein>
    <submittedName>
        <fullName evidence="3">YceI family protein</fullName>
    </submittedName>
</protein>
<dbReference type="PANTHER" id="PTHR34406">
    <property type="entry name" value="PROTEIN YCEI"/>
    <property type="match status" value="1"/>
</dbReference>
<evidence type="ECO:0000313" key="3">
    <source>
        <dbReference type="EMBL" id="GAA4976923.1"/>
    </source>
</evidence>
<dbReference type="InterPro" id="IPR036761">
    <property type="entry name" value="TTHA0802/YceI-like_sf"/>
</dbReference>
<dbReference type="SUPFAM" id="SSF101874">
    <property type="entry name" value="YceI-like"/>
    <property type="match status" value="1"/>
</dbReference>
<feature type="signal peptide" evidence="1">
    <location>
        <begin position="1"/>
        <end position="20"/>
    </location>
</feature>
<dbReference type="PROSITE" id="PS51257">
    <property type="entry name" value="PROKAR_LIPOPROTEIN"/>
    <property type="match status" value="1"/>
</dbReference>
<dbReference type="SMART" id="SM00867">
    <property type="entry name" value="YceI"/>
    <property type="match status" value="1"/>
</dbReference>
<reference evidence="4" key="1">
    <citation type="journal article" date="2019" name="Int. J. Syst. Evol. Microbiol.">
        <title>The Global Catalogue of Microorganisms (GCM) 10K type strain sequencing project: providing services to taxonomists for standard genome sequencing and annotation.</title>
        <authorList>
            <consortium name="The Broad Institute Genomics Platform"/>
            <consortium name="The Broad Institute Genome Sequencing Center for Infectious Disease"/>
            <person name="Wu L."/>
            <person name="Ma J."/>
        </authorList>
    </citation>
    <scope>NUCLEOTIDE SEQUENCE [LARGE SCALE GENOMIC DNA]</scope>
    <source>
        <strain evidence="4">JCM 18287</strain>
    </source>
</reference>
<evidence type="ECO:0000259" key="2">
    <source>
        <dbReference type="SMART" id="SM00867"/>
    </source>
</evidence>
<evidence type="ECO:0000313" key="4">
    <source>
        <dbReference type="Proteomes" id="UP001501692"/>
    </source>
</evidence>
<feature type="chain" id="PRO_5047319960" evidence="1">
    <location>
        <begin position="21"/>
        <end position="218"/>
    </location>
</feature>
<accession>A0ABP9HSG6</accession>
<sequence>MKNYLFTILFLSLLSISVTGCKDKAKEAETTEAEEVVEATQEAVKFTANLDSSSIAWTGFKPTGSHNGTINIKSGELNTVDGKLTSGTFLIDMSSITVLDIPADKEGNGKLVGHLTSPDFFDIEKYPNATFEITGLEEVEGKMMLSGNLALKDAKNNVTFPVSVSHDGNNVFLKSETFTIDRSKWNVKYGSKSFFDDLGDKFINDDIELTINVMATKA</sequence>
<organism evidence="3 4">
    <name type="scientific">Algibacter aquimarinus</name>
    <dbReference type="NCBI Taxonomy" id="1136748"/>
    <lineage>
        <taxon>Bacteria</taxon>
        <taxon>Pseudomonadati</taxon>
        <taxon>Bacteroidota</taxon>
        <taxon>Flavobacteriia</taxon>
        <taxon>Flavobacteriales</taxon>
        <taxon>Flavobacteriaceae</taxon>
        <taxon>Algibacter</taxon>
    </lineage>
</organism>
<dbReference type="Pfam" id="PF04264">
    <property type="entry name" value="YceI"/>
    <property type="match status" value="1"/>
</dbReference>
<evidence type="ECO:0000256" key="1">
    <source>
        <dbReference type="SAM" id="SignalP"/>
    </source>
</evidence>
<comment type="caution">
    <text evidence="3">The sequence shown here is derived from an EMBL/GenBank/DDBJ whole genome shotgun (WGS) entry which is preliminary data.</text>
</comment>
<dbReference type="Proteomes" id="UP001501692">
    <property type="component" value="Unassembled WGS sequence"/>
</dbReference>
<keyword evidence="1" id="KW-0732">Signal</keyword>
<dbReference type="RefSeq" id="WP_345170280.1">
    <property type="nucleotide sequence ID" value="NZ_BAABJK010000011.1"/>
</dbReference>
<dbReference type="Gene3D" id="2.40.128.110">
    <property type="entry name" value="Lipid/polyisoprenoid-binding, YceI-like"/>
    <property type="match status" value="1"/>
</dbReference>
<gene>
    <name evidence="3" type="ORF">GCM10023315_29760</name>
</gene>
<keyword evidence="4" id="KW-1185">Reference proteome</keyword>
<dbReference type="PANTHER" id="PTHR34406:SF1">
    <property type="entry name" value="PROTEIN YCEI"/>
    <property type="match status" value="1"/>
</dbReference>